<evidence type="ECO:0000313" key="7">
    <source>
        <dbReference type="Proteomes" id="UP001175211"/>
    </source>
</evidence>
<dbReference type="Gene3D" id="2.30.30.40">
    <property type="entry name" value="SH3 Domains"/>
    <property type="match status" value="1"/>
</dbReference>
<dbReference type="AlphaFoldDB" id="A0AA39NA86"/>
<dbReference type="InterPro" id="IPR001452">
    <property type="entry name" value="SH3_domain"/>
</dbReference>
<name>A0AA39NA86_ARMTA</name>
<gene>
    <name evidence="6" type="ORF">EV420DRAFT_1527687</name>
</gene>
<feature type="compositionally biased region" description="Low complexity" evidence="3">
    <location>
        <begin position="194"/>
        <end position="205"/>
    </location>
</feature>
<keyword evidence="4" id="KW-1133">Transmembrane helix</keyword>
<keyword evidence="1 2" id="KW-0728">SH3 domain</keyword>
<feature type="transmembrane region" description="Helical" evidence="4">
    <location>
        <begin position="46"/>
        <end position="65"/>
    </location>
</feature>
<dbReference type="EMBL" id="JAUEPS010000010">
    <property type="protein sequence ID" value="KAK0461858.1"/>
    <property type="molecule type" value="Genomic_DNA"/>
</dbReference>
<feature type="transmembrane region" description="Helical" evidence="4">
    <location>
        <begin position="103"/>
        <end position="122"/>
    </location>
</feature>
<evidence type="ECO:0000256" key="2">
    <source>
        <dbReference type="PROSITE-ProRule" id="PRU00192"/>
    </source>
</evidence>
<sequence length="314" mass="34112">MKYGDRQTRQSSYYLASLVLACAAWFIALVPQALLTSSVGHEAVGVLWFATIIQFFVTVGVARTFYTGGMCPHRHQIAIFASIAVVFGVIGVDRTVYSNDQRQRAMAAGWIILSIIDILWVLHFSRDTGTSGDLSRALPEAEPLSMRPSSSSSQQYTTSNQSNPPGDAMVGKHTNPLSPLPTEEHQTSSRTPDAASNVNNSAGNSRDPSDVATPFQPTRPHAPTNASDLTSLLTVTESFTSGTTTSPSIVPEYSVRAQALWTYQASPADAEELSFTANEILYVSRTPKGKWWEARKMDGSRGIVPSNYLHLLPS</sequence>
<organism evidence="6 7">
    <name type="scientific">Armillaria tabescens</name>
    <name type="common">Ringless honey mushroom</name>
    <name type="synonym">Agaricus tabescens</name>
    <dbReference type="NCBI Taxonomy" id="1929756"/>
    <lineage>
        <taxon>Eukaryota</taxon>
        <taxon>Fungi</taxon>
        <taxon>Dikarya</taxon>
        <taxon>Basidiomycota</taxon>
        <taxon>Agaricomycotina</taxon>
        <taxon>Agaricomycetes</taxon>
        <taxon>Agaricomycetidae</taxon>
        <taxon>Agaricales</taxon>
        <taxon>Marasmiineae</taxon>
        <taxon>Physalacriaceae</taxon>
        <taxon>Desarmillaria</taxon>
    </lineage>
</organism>
<feature type="compositionally biased region" description="Low complexity" evidence="3">
    <location>
        <begin position="149"/>
        <end position="163"/>
    </location>
</feature>
<evidence type="ECO:0000313" key="6">
    <source>
        <dbReference type="EMBL" id="KAK0461858.1"/>
    </source>
</evidence>
<dbReference type="Pfam" id="PF14604">
    <property type="entry name" value="SH3_9"/>
    <property type="match status" value="1"/>
</dbReference>
<dbReference type="GeneID" id="85356011"/>
<dbReference type="PROSITE" id="PS50002">
    <property type="entry name" value="SH3"/>
    <property type="match status" value="1"/>
</dbReference>
<dbReference type="RefSeq" id="XP_060333596.1">
    <property type="nucleotide sequence ID" value="XM_060472463.1"/>
</dbReference>
<dbReference type="SUPFAM" id="SSF50044">
    <property type="entry name" value="SH3-domain"/>
    <property type="match status" value="1"/>
</dbReference>
<dbReference type="Proteomes" id="UP001175211">
    <property type="component" value="Unassembled WGS sequence"/>
</dbReference>
<accession>A0AA39NA86</accession>
<evidence type="ECO:0000256" key="3">
    <source>
        <dbReference type="SAM" id="MobiDB-lite"/>
    </source>
</evidence>
<keyword evidence="4" id="KW-0812">Transmembrane</keyword>
<evidence type="ECO:0000256" key="1">
    <source>
        <dbReference type="ARBA" id="ARBA00022443"/>
    </source>
</evidence>
<feature type="region of interest" description="Disordered" evidence="3">
    <location>
        <begin position="132"/>
        <end position="229"/>
    </location>
</feature>
<keyword evidence="7" id="KW-1185">Reference proteome</keyword>
<evidence type="ECO:0000256" key="4">
    <source>
        <dbReference type="SAM" id="Phobius"/>
    </source>
</evidence>
<comment type="caution">
    <text evidence="6">The sequence shown here is derived from an EMBL/GenBank/DDBJ whole genome shotgun (WGS) entry which is preliminary data.</text>
</comment>
<protein>
    <recommendedName>
        <fullName evidence="5">SH3 domain-containing protein</fullName>
    </recommendedName>
</protein>
<feature type="transmembrane region" description="Helical" evidence="4">
    <location>
        <begin position="12"/>
        <end position="34"/>
    </location>
</feature>
<feature type="transmembrane region" description="Helical" evidence="4">
    <location>
        <begin position="77"/>
        <end position="97"/>
    </location>
</feature>
<reference evidence="6" key="1">
    <citation type="submission" date="2023-06" db="EMBL/GenBank/DDBJ databases">
        <authorList>
            <consortium name="Lawrence Berkeley National Laboratory"/>
            <person name="Ahrendt S."/>
            <person name="Sahu N."/>
            <person name="Indic B."/>
            <person name="Wong-Bajracharya J."/>
            <person name="Merenyi Z."/>
            <person name="Ke H.-M."/>
            <person name="Monk M."/>
            <person name="Kocsube S."/>
            <person name="Drula E."/>
            <person name="Lipzen A."/>
            <person name="Balint B."/>
            <person name="Henrissat B."/>
            <person name="Andreopoulos B."/>
            <person name="Martin F.M."/>
            <person name="Harder C.B."/>
            <person name="Rigling D."/>
            <person name="Ford K.L."/>
            <person name="Foster G.D."/>
            <person name="Pangilinan J."/>
            <person name="Papanicolaou A."/>
            <person name="Barry K."/>
            <person name="LaButti K."/>
            <person name="Viragh M."/>
            <person name="Koriabine M."/>
            <person name="Yan M."/>
            <person name="Riley R."/>
            <person name="Champramary S."/>
            <person name="Plett K.L."/>
            <person name="Tsai I.J."/>
            <person name="Slot J."/>
            <person name="Sipos G."/>
            <person name="Plett J."/>
            <person name="Nagy L.G."/>
            <person name="Grigoriev I.V."/>
        </authorList>
    </citation>
    <scope>NUCLEOTIDE SEQUENCE</scope>
    <source>
        <strain evidence="6">CCBAS 213</strain>
    </source>
</reference>
<feature type="domain" description="SH3" evidence="5">
    <location>
        <begin position="252"/>
        <end position="314"/>
    </location>
</feature>
<proteinExistence type="predicted"/>
<evidence type="ECO:0000259" key="5">
    <source>
        <dbReference type="PROSITE" id="PS50002"/>
    </source>
</evidence>
<dbReference type="PROSITE" id="PS51257">
    <property type="entry name" value="PROKAR_LIPOPROTEIN"/>
    <property type="match status" value="1"/>
</dbReference>
<dbReference type="InterPro" id="IPR036028">
    <property type="entry name" value="SH3-like_dom_sf"/>
</dbReference>
<dbReference type="SMART" id="SM00326">
    <property type="entry name" value="SH3"/>
    <property type="match status" value="1"/>
</dbReference>
<keyword evidence="4" id="KW-0472">Membrane</keyword>